<proteinExistence type="predicted"/>
<dbReference type="PANTHER" id="PTHR32024">
    <property type="entry name" value="TRK SYSTEM POTASSIUM UPTAKE PROTEIN TRKG-RELATED"/>
    <property type="match status" value="1"/>
</dbReference>
<evidence type="ECO:0000256" key="7">
    <source>
        <dbReference type="ARBA" id="ARBA00023136"/>
    </source>
</evidence>
<gene>
    <name evidence="9" type="ordered locus">Desti_1519</name>
</gene>
<organism evidence="9 10">
    <name type="scientific">Desulfomonile tiedjei (strain ATCC 49306 / DSM 6799 / DCB-1)</name>
    <dbReference type="NCBI Taxonomy" id="706587"/>
    <lineage>
        <taxon>Bacteria</taxon>
        <taxon>Pseudomonadati</taxon>
        <taxon>Thermodesulfobacteriota</taxon>
        <taxon>Desulfomonilia</taxon>
        <taxon>Desulfomonilales</taxon>
        <taxon>Desulfomonilaceae</taxon>
        <taxon>Desulfomonile</taxon>
    </lineage>
</organism>
<dbReference type="GO" id="GO:0008324">
    <property type="term" value="F:monoatomic cation transmembrane transporter activity"/>
    <property type="evidence" value="ECO:0007669"/>
    <property type="project" value="InterPro"/>
</dbReference>
<evidence type="ECO:0000256" key="6">
    <source>
        <dbReference type="ARBA" id="ARBA00023065"/>
    </source>
</evidence>
<feature type="transmembrane region" description="Helical" evidence="8">
    <location>
        <begin position="81"/>
        <end position="105"/>
    </location>
</feature>
<dbReference type="PANTHER" id="PTHR32024:SF1">
    <property type="entry name" value="KTR SYSTEM POTASSIUM UPTAKE PROTEIN B"/>
    <property type="match status" value="1"/>
</dbReference>
<keyword evidence="5 8" id="KW-1133">Transmembrane helix</keyword>
<keyword evidence="7 8" id="KW-0472">Membrane</keyword>
<feature type="transmembrane region" description="Helical" evidence="8">
    <location>
        <begin position="21"/>
        <end position="42"/>
    </location>
</feature>
<feature type="transmembrane region" description="Helical" evidence="8">
    <location>
        <begin position="196"/>
        <end position="216"/>
    </location>
</feature>
<reference evidence="10" key="1">
    <citation type="submission" date="2012-06" db="EMBL/GenBank/DDBJ databases">
        <title>Complete sequence of chromosome of Desulfomonile tiedjei DSM 6799.</title>
        <authorList>
            <person name="Lucas S."/>
            <person name="Copeland A."/>
            <person name="Lapidus A."/>
            <person name="Glavina del Rio T."/>
            <person name="Dalin E."/>
            <person name="Tice H."/>
            <person name="Bruce D."/>
            <person name="Goodwin L."/>
            <person name="Pitluck S."/>
            <person name="Peters L."/>
            <person name="Ovchinnikova G."/>
            <person name="Zeytun A."/>
            <person name="Lu M."/>
            <person name="Kyrpides N."/>
            <person name="Mavromatis K."/>
            <person name="Ivanova N."/>
            <person name="Brettin T."/>
            <person name="Detter J.C."/>
            <person name="Han C."/>
            <person name="Larimer F."/>
            <person name="Land M."/>
            <person name="Hauser L."/>
            <person name="Markowitz V."/>
            <person name="Cheng J.-F."/>
            <person name="Hugenholtz P."/>
            <person name="Woyke T."/>
            <person name="Wu D."/>
            <person name="Spring S."/>
            <person name="Schroeder M."/>
            <person name="Brambilla E."/>
            <person name="Klenk H.-P."/>
            <person name="Eisen J.A."/>
        </authorList>
    </citation>
    <scope>NUCLEOTIDE SEQUENCE [LARGE SCALE GENOMIC DNA]</scope>
    <source>
        <strain evidence="10">ATCC 49306 / DSM 6799 / DCB-1</strain>
    </source>
</reference>
<dbReference type="Pfam" id="PF02386">
    <property type="entry name" value="TrkH"/>
    <property type="match status" value="1"/>
</dbReference>
<dbReference type="eggNOG" id="COG0168">
    <property type="taxonomic scope" value="Bacteria"/>
</dbReference>
<dbReference type="STRING" id="706587.Desti_1519"/>
<dbReference type="KEGG" id="dti:Desti_1519"/>
<feature type="transmembrane region" description="Helical" evidence="8">
    <location>
        <begin position="48"/>
        <end position="69"/>
    </location>
</feature>
<feature type="transmembrane region" description="Helical" evidence="8">
    <location>
        <begin position="298"/>
        <end position="317"/>
    </location>
</feature>
<evidence type="ECO:0000313" key="10">
    <source>
        <dbReference type="Proteomes" id="UP000006055"/>
    </source>
</evidence>
<keyword evidence="2" id="KW-0813">Transport</keyword>
<dbReference type="GO" id="GO:0005886">
    <property type="term" value="C:plasma membrane"/>
    <property type="evidence" value="ECO:0007669"/>
    <property type="project" value="UniProtKB-SubCell"/>
</dbReference>
<dbReference type="Proteomes" id="UP000006055">
    <property type="component" value="Chromosome"/>
</dbReference>
<accession>I4C3U0</accession>
<evidence type="ECO:0000256" key="3">
    <source>
        <dbReference type="ARBA" id="ARBA00022475"/>
    </source>
</evidence>
<evidence type="ECO:0000256" key="5">
    <source>
        <dbReference type="ARBA" id="ARBA00022989"/>
    </source>
</evidence>
<evidence type="ECO:0000256" key="8">
    <source>
        <dbReference type="SAM" id="Phobius"/>
    </source>
</evidence>
<sequence>MAFFSKMNNPFLRFLGSPQTILVGSFAGVILIGALFLMLPWAQTQNKIGFVDALFTATSAVCVTGLIVVDTATDYTFFGQAVILFLIQIGGLGVMTFASLAFQILGRRLSLQTQAVVHDSFFQQDVGAEFKRTFATILLLTFGIEALGAFFLFIRFIPNMDFGEALWSSVFHSISAFCNAGFSIRSDSLIGLRHDFVVLFVIMALIVLGGLGYMVLHELWIAGGRRFGFFPVMRYRERRFSFHSRVVMYVTSILLVGGTFMLMASGLTPEETTWYDKGMNAVFQSVTSRTAGFNTVDIGLLPSGSLFILIVLMFVGGSPGSCAGGIKTTSVAIWLARLRSGVYGDTDVHLMDRRLSQELVGRTDLLIAVATVWNVIGILLLYQTETHLRVDSLHLFFEQISAFGTVGLSTGVTPNLSIAGKLWISATMFMGRLGPLTITLWMFPRSPVQVSYPKGRVMIG</sequence>
<dbReference type="OrthoDB" id="9810952at2"/>
<dbReference type="EMBL" id="CP003360">
    <property type="protein sequence ID" value="AFM24231.1"/>
    <property type="molecule type" value="Genomic_DNA"/>
</dbReference>
<keyword evidence="4 8" id="KW-0812">Transmembrane</keyword>
<feature type="transmembrane region" description="Helical" evidence="8">
    <location>
        <begin position="134"/>
        <end position="154"/>
    </location>
</feature>
<evidence type="ECO:0000256" key="4">
    <source>
        <dbReference type="ARBA" id="ARBA00022692"/>
    </source>
</evidence>
<evidence type="ECO:0000256" key="1">
    <source>
        <dbReference type="ARBA" id="ARBA00004651"/>
    </source>
</evidence>
<dbReference type="GO" id="GO:0030001">
    <property type="term" value="P:metal ion transport"/>
    <property type="evidence" value="ECO:0007669"/>
    <property type="project" value="UniProtKB-ARBA"/>
</dbReference>
<keyword evidence="6" id="KW-0406">Ion transport</keyword>
<evidence type="ECO:0000313" key="9">
    <source>
        <dbReference type="EMBL" id="AFM24231.1"/>
    </source>
</evidence>
<protein>
    <submittedName>
        <fullName evidence="9">Trk-type K+ transport system, membrane component</fullName>
    </submittedName>
</protein>
<comment type="subcellular location">
    <subcellularLocation>
        <location evidence="1">Cell membrane</location>
        <topology evidence="1">Multi-pass membrane protein</topology>
    </subcellularLocation>
</comment>
<dbReference type="AlphaFoldDB" id="I4C3U0"/>
<feature type="transmembrane region" description="Helical" evidence="8">
    <location>
        <begin position="363"/>
        <end position="382"/>
    </location>
</feature>
<dbReference type="RefSeq" id="WP_014809379.1">
    <property type="nucleotide sequence ID" value="NC_018025.1"/>
</dbReference>
<dbReference type="InterPro" id="IPR003445">
    <property type="entry name" value="Cat_transpt"/>
</dbReference>
<name>I4C3U0_DESTA</name>
<keyword evidence="10" id="KW-1185">Reference proteome</keyword>
<evidence type="ECO:0000256" key="2">
    <source>
        <dbReference type="ARBA" id="ARBA00022448"/>
    </source>
</evidence>
<dbReference type="PATRIC" id="fig|706587.4.peg.1743"/>
<feature type="transmembrane region" description="Helical" evidence="8">
    <location>
        <begin position="246"/>
        <end position="267"/>
    </location>
</feature>
<dbReference type="HOGENOM" id="CLU_026429_0_1_7"/>
<keyword evidence="3" id="KW-1003">Cell membrane</keyword>